<dbReference type="PANTHER" id="PTHR42738">
    <property type="entry name" value="HYDROXYMETHYLGLUTARYL-COA LYASE"/>
    <property type="match status" value="1"/>
</dbReference>
<dbReference type="GO" id="GO:0046872">
    <property type="term" value="F:metal ion binding"/>
    <property type="evidence" value="ECO:0007669"/>
    <property type="project" value="UniProtKB-KW"/>
</dbReference>
<dbReference type="GO" id="GO:0004419">
    <property type="term" value="F:hydroxymethylglutaryl-CoA lyase activity"/>
    <property type="evidence" value="ECO:0007669"/>
    <property type="project" value="UniProtKB-EC"/>
</dbReference>
<gene>
    <name evidence="5" type="primary">yngG</name>
    <name evidence="5" type="ORF">SAMEA104719789_00666</name>
</gene>
<evidence type="ECO:0000256" key="3">
    <source>
        <dbReference type="ARBA" id="ARBA00023239"/>
    </source>
</evidence>
<comment type="similarity">
    <text evidence="1">Belongs to the HMG-CoA lyase family.</text>
</comment>
<evidence type="ECO:0000313" key="5">
    <source>
        <dbReference type="EMBL" id="SZD71617.1"/>
    </source>
</evidence>
<dbReference type="EC" id="4.1.3.4" evidence="5"/>
<evidence type="ECO:0000256" key="1">
    <source>
        <dbReference type="ARBA" id="ARBA00009405"/>
    </source>
</evidence>
<dbReference type="SUPFAM" id="SSF51569">
    <property type="entry name" value="Aldolase"/>
    <property type="match status" value="1"/>
</dbReference>
<dbReference type="EMBL" id="UNSC01000002">
    <property type="protein sequence ID" value="SZD71617.1"/>
    <property type="molecule type" value="Genomic_DNA"/>
</dbReference>
<dbReference type="Gene3D" id="3.20.20.70">
    <property type="entry name" value="Aldolase class I"/>
    <property type="match status" value="1"/>
</dbReference>
<evidence type="ECO:0000259" key="4">
    <source>
        <dbReference type="PROSITE" id="PS50991"/>
    </source>
</evidence>
<feature type="domain" description="Pyruvate carboxyltransferase" evidence="4">
    <location>
        <begin position="7"/>
        <end position="277"/>
    </location>
</feature>
<dbReference type="AlphaFoldDB" id="A0A383TW94"/>
<reference evidence="5 6" key="1">
    <citation type="submission" date="2018-09" db="EMBL/GenBank/DDBJ databases">
        <authorList>
            <consortium name="Pathogen Informatics"/>
        </authorList>
    </citation>
    <scope>NUCLEOTIDE SEQUENCE [LARGE SCALE GENOMIC DNA]</scope>
    <source>
        <strain evidence="5 6">OH-22767</strain>
    </source>
</reference>
<accession>A0A383TW94</accession>
<evidence type="ECO:0000256" key="2">
    <source>
        <dbReference type="ARBA" id="ARBA00022723"/>
    </source>
</evidence>
<protein>
    <submittedName>
        <fullName evidence="5">Hydroxymethylglutaryl-CoA lyase yngG</fullName>
        <ecNumber evidence="5">4.1.3.4</ecNumber>
    </submittedName>
</protein>
<keyword evidence="6" id="KW-1185">Reference proteome</keyword>
<dbReference type="InterPro" id="IPR013785">
    <property type="entry name" value="Aldolase_TIM"/>
</dbReference>
<dbReference type="RefSeq" id="WP_245952921.1">
    <property type="nucleotide sequence ID" value="NZ_UNSC01000002.1"/>
</dbReference>
<dbReference type="PANTHER" id="PTHR42738:SF7">
    <property type="entry name" value="HYDROXYMETHYLGLUTARYL-COA LYASE"/>
    <property type="match status" value="1"/>
</dbReference>
<name>A0A383TW94_9FLAO</name>
<proteinExistence type="inferred from homology"/>
<sequence>MSKDKQRLYISNCPRDAMQGIKSFIKTPQKIDYLQSLLGVNFELLDCGSFVSPRIIPQMADTAQVLAALDKSKSSTKISVIIANRRGAELALQQKNVDFLGFPFSISETFQQKNTNATRLEGLERIEIIQDMMRGSGKNLLVYLSMAFGNRYGEDWSLDLLLNFVEKIVERGVYRFNVSDTVGVATPHQIQQVFLSLKKNFPKVHFGAHLHTIYNQWHEKIDAAYQGGCTHFDGAIHGFGGCPMADSPLMGNMPTEKLINYAQLHQLNHELNLAAFEGAFNNALTLFRGQSFAKWR</sequence>
<keyword evidence="3 5" id="KW-0456">Lyase</keyword>
<dbReference type="GO" id="GO:0006552">
    <property type="term" value="P:L-leucine catabolic process"/>
    <property type="evidence" value="ECO:0007669"/>
    <property type="project" value="TreeGrafter"/>
</dbReference>
<dbReference type="Proteomes" id="UP000262142">
    <property type="component" value="Unassembled WGS sequence"/>
</dbReference>
<dbReference type="InterPro" id="IPR000891">
    <property type="entry name" value="PYR_CT"/>
</dbReference>
<dbReference type="Pfam" id="PF00682">
    <property type="entry name" value="HMGL-like"/>
    <property type="match status" value="1"/>
</dbReference>
<dbReference type="InterPro" id="IPR043594">
    <property type="entry name" value="HMGL"/>
</dbReference>
<dbReference type="PROSITE" id="PS50991">
    <property type="entry name" value="PYR_CT"/>
    <property type="match status" value="1"/>
</dbReference>
<keyword evidence="2" id="KW-0479">Metal-binding</keyword>
<organism evidence="5 6">
    <name type="scientific">Candidatus Ornithobacterium hominis</name>
    <dbReference type="NCBI Taxonomy" id="2497989"/>
    <lineage>
        <taxon>Bacteria</taxon>
        <taxon>Pseudomonadati</taxon>
        <taxon>Bacteroidota</taxon>
        <taxon>Flavobacteriia</taxon>
        <taxon>Flavobacteriales</taxon>
        <taxon>Weeksellaceae</taxon>
        <taxon>Ornithobacterium</taxon>
    </lineage>
</organism>
<evidence type="ECO:0000313" key="6">
    <source>
        <dbReference type="Proteomes" id="UP000262142"/>
    </source>
</evidence>
<dbReference type="GO" id="GO:0046951">
    <property type="term" value="P:ketone body biosynthetic process"/>
    <property type="evidence" value="ECO:0007669"/>
    <property type="project" value="TreeGrafter"/>
</dbReference>